<comment type="caution">
    <text evidence="1">The sequence shown here is derived from an EMBL/GenBank/DDBJ whole genome shotgun (WGS) entry which is preliminary data.</text>
</comment>
<gene>
    <name evidence="1" type="ORF">AKAME5_002890800</name>
</gene>
<keyword evidence="2" id="KW-1185">Reference proteome</keyword>
<evidence type="ECO:0000313" key="2">
    <source>
        <dbReference type="Proteomes" id="UP001279410"/>
    </source>
</evidence>
<organism evidence="1 2">
    <name type="scientific">Lates japonicus</name>
    <name type="common">Japanese lates</name>
    <dbReference type="NCBI Taxonomy" id="270547"/>
    <lineage>
        <taxon>Eukaryota</taxon>
        <taxon>Metazoa</taxon>
        <taxon>Chordata</taxon>
        <taxon>Craniata</taxon>
        <taxon>Vertebrata</taxon>
        <taxon>Euteleostomi</taxon>
        <taxon>Actinopterygii</taxon>
        <taxon>Neopterygii</taxon>
        <taxon>Teleostei</taxon>
        <taxon>Neoteleostei</taxon>
        <taxon>Acanthomorphata</taxon>
        <taxon>Carangaria</taxon>
        <taxon>Carangaria incertae sedis</taxon>
        <taxon>Centropomidae</taxon>
        <taxon>Lates</taxon>
    </lineage>
</organism>
<dbReference type="AlphaFoldDB" id="A0AAD3R851"/>
<name>A0AAD3R851_LATJO</name>
<sequence>MQQAKAEKENGNVVVTVDVVAQETGWSAQTIFECVERLQMRLTVTETSAHVVVQLSVEASDFLEELQNKLQQRDGLTSALVFAVRWACLFDYCLGERRCSQLLQLVLFMFAVSAQIEDNVEADGDILTQVKGSDRASQWQRGSGEADSVLQPIMDFLDSKSVRGAVSWAGAEGAVETGYEHNGKTIVLQHLQTRRPWRKGISTASEHAARRKRRVNRVQ</sequence>
<reference evidence="1" key="1">
    <citation type="submission" date="2022-08" db="EMBL/GenBank/DDBJ databases">
        <title>Genome sequencing of akame (Lates japonicus).</title>
        <authorList>
            <person name="Hashiguchi Y."/>
            <person name="Takahashi H."/>
        </authorList>
    </citation>
    <scope>NUCLEOTIDE SEQUENCE</scope>
    <source>
        <strain evidence="1">Kochi</strain>
    </source>
</reference>
<proteinExistence type="predicted"/>
<evidence type="ECO:0000313" key="1">
    <source>
        <dbReference type="EMBL" id="GLD59178.1"/>
    </source>
</evidence>
<dbReference type="Gene3D" id="1.20.58.1100">
    <property type="match status" value="1"/>
</dbReference>
<dbReference type="Proteomes" id="UP001279410">
    <property type="component" value="Unassembled WGS sequence"/>
</dbReference>
<accession>A0AAD3R851</accession>
<protein>
    <submittedName>
        <fullName evidence="1">Protein unc-13 homolog A isoform X1</fullName>
    </submittedName>
</protein>
<dbReference type="EMBL" id="BRZM01004725">
    <property type="protein sequence ID" value="GLD59178.1"/>
    <property type="molecule type" value="Genomic_DNA"/>
</dbReference>